<keyword evidence="8" id="KW-0614">Plasmid</keyword>
<dbReference type="EMBL" id="LT984809">
    <property type="protein sequence ID" value="SPD49208.1"/>
    <property type="molecule type" value="Genomic_DNA"/>
</dbReference>
<evidence type="ECO:0000313" key="7">
    <source>
        <dbReference type="EMBL" id="SOY77770.1"/>
    </source>
</evidence>
<evidence type="ECO:0000256" key="2">
    <source>
        <dbReference type="ARBA" id="ARBA00022741"/>
    </source>
</evidence>
<dbReference type="Proteomes" id="UP000254259">
    <property type="component" value="Plasmid CBM2636p"/>
</dbReference>
<organism evidence="6">
    <name type="scientific">Cupriavidus taiwanensis</name>
    <dbReference type="NCBI Taxonomy" id="164546"/>
    <lineage>
        <taxon>Bacteria</taxon>
        <taxon>Pseudomonadati</taxon>
        <taxon>Pseudomonadota</taxon>
        <taxon>Betaproteobacteria</taxon>
        <taxon>Burkholderiales</taxon>
        <taxon>Burkholderiaceae</taxon>
        <taxon>Cupriavidus</taxon>
    </lineage>
</organism>
<dbReference type="Gene3D" id="3.40.50.300">
    <property type="entry name" value="P-loop containing nucleotide triphosphate hydrolases"/>
    <property type="match status" value="1"/>
</dbReference>
<dbReference type="InterPro" id="IPR002611">
    <property type="entry name" value="IstB_ATP-bd"/>
</dbReference>
<dbReference type="NCBIfam" id="NF038214">
    <property type="entry name" value="IS21_help_AAA"/>
    <property type="match status" value="1"/>
</dbReference>
<dbReference type="Pfam" id="PF01695">
    <property type="entry name" value="IstB_IS21"/>
    <property type="match status" value="1"/>
</dbReference>
<evidence type="ECO:0000313" key="10">
    <source>
        <dbReference type="EMBL" id="SPD69101.1"/>
    </source>
</evidence>
<evidence type="ECO:0000256" key="3">
    <source>
        <dbReference type="ARBA" id="ARBA00022840"/>
    </source>
</evidence>
<dbReference type="EMBL" id="LT984815">
    <property type="protein sequence ID" value="SPD69635.1"/>
    <property type="molecule type" value="Genomic_DNA"/>
</dbReference>
<dbReference type="PANTHER" id="PTHR30050">
    <property type="entry name" value="CHROMOSOMAL REPLICATION INITIATOR PROTEIN DNAA"/>
    <property type="match status" value="1"/>
</dbReference>
<dbReference type="NCBIfam" id="NF006038">
    <property type="entry name" value="PRK08181.1"/>
    <property type="match status" value="1"/>
</dbReference>
<evidence type="ECO:0000313" key="13">
    <source>
        <dbReference type="EMBL" id="SPD69635.1"/>
    </source>
</evidence>
<gene>
    <name evidence="7" type="ORF">CBM2586_P20003</name>
    <name evidence="6" type="ORF">CBM2589_P20002</name>
    <name evidence="9" type="ORF">CBM2612_P0553</name>
    <name evidence="8" type="ORF">CBM2613_P60096</name>
    <name evidence="10" type="ORF">CBM2636_P10012</name>
    <name evidence="11" type="ORF">CBM2636_P20223</name>
    <name evidence="12" type="ORF">CBM2636_P20294</name>
    <name evidence="13" type="ORF">CBM2636_P20322</name>
</gene>
<dbReference type="CDD" id="cd00009">
    <property type="entry name" value="AAA"/>
    <property type="match status" value="1"/>
</dbReference>
<evidence type="ECO:0000313" key="8">
    <source>
        <dbReference type="EMBL" id="SOZ74706.1"/>
    </source>
</evidence>
<protein>
    <submittedName>
        <fullName evidence="9 10">Insertion sequence ATP-binding protein y4iQ/y4nD/y4sD</fullName>
    </submittedName>
    <submittedName>
        <fullName evidence="6">Transposase, IS21 family</fullName>
    </submittedName>
</protein>
<evidence type="ECO:0000313" key="6">
    <source>
        <dbReference type="EMBL" id="SOY75548.1"/>
    </source>
</evidence>
<dbReference type="OMA" id="NGNSYRM"/>
<sequence length="278" mass="31141">MNAPLPIDAARLTLMLNELRLPTIGRLWPEFAQRADKESWQATRLLGALLEHELAERAKRRIERHRTESRLDPTKTLAAFDFSAVPMVSKAHVMALASGDSWLEKGANVLIFGPPGGGKSHLGSAIGHALIDAGYRVLFTRTSEIVQKLQAARQSLQLPAALAKLDRFDLIILDDLSYARKDQAETSVLFELIAERYERRSLLITANQPFSGWDNVFPDPGMTIAAIDRLVHHSTIFEMNVESYRRRTASDKQSARRRQSSSDNDNHRDIDNGATTMT</sequence>
<dbReference type="InterPro" id="IPR003593">
    <property type="entry name" value="AAA+_ATPase"/>
</dbReference>
<evidence type="ECO:0000313" key="16">
    <source>
        <dbReference type="Proteomes" id="UP000257016"/>
    </source>
</evidence>
<dbReference type="EMBL" id="LT976981">
    <property type="protein sequence ID" value="SOZ74706.1"/>
    <property type="molecule type" value="Genomic_DNA"/>
</dbReference>
<keyword evidence="3 9" id="KW-0067">ATP-binding</keyword>
<dbReference type="SUPFAM" id="SSF52540">
    <property type="entry name" value="P-loop containing nucleoside triphosphate hydrolases"/>
    <property type="match status" value="1"/>
</dbReference>
<evidence type="ECO:0000259" key="5">
    <source>
        <dbReference type="SMART" id="SM00382"/>
    </source>
</evidence>
<reference evidence="9 15" key="1">
    <citation type="submission" date="2018-01" db="EMBL/GenBank/DDBJ databases">
        <authorList>
            <person name="Gaut B.S."/>
            <person name="Morton B.R."/>
            <person name="Clegg M.T."/>
            <person name="Duvall M.R."/>
        </authorList>
    </citation>
    <scope>NUCLEOTIDE SEQUENCE [LARGE SCALE GENOMIC DNA]</scope>
    <source>
        <strain evidence="9">Cupriavidus taiwanensis STM 8555</strain>
        <plasmid evidence="9">I</plasmid>
        <plasmid evidence="15">Plasmid cbm2613_p</plasmid>
    </source>
</reference>
<geneLocation type="plasmid" evidence="14">
    <name>cbm2636p</name>
</geneLocation>
<dbReference type="GeneID" id="29763744"/>
<dbReference type="AlphaFoldDB" id="A0A375HWE3"/>
<feature type="region of interest" description="Disordered" evidence="4">
    <location>
        <begin position="247"/>
        <end position="278"/>
    </location>
</feature>
<geneLocation type="plasmid" evidence="8">
    <name>CBM2613_p</name>
</geneLocation>
<evidence type="ECO:0000256" key="1">
    <source>
        <dbReference type="ARBA" id="ARBA00008059"/>
    </source>
</evidence>
<dbReference type="GO" id="GO:0006260">
    <property type="term" value="P:DNA replication"/>
    <property type="evidence" value="ECO:0007669"/>
    <property type="project" value="TreeGrafter"/>
</dbReference>
<evidence type="ECO:0000256" key="4">
    <source>
        <dbReference type="SAM" id="MobiDB-lite"/>
    </source>
</evidence>
<geneLocation type="plasmid" evidence="9">
    <name>I</name>
</geneLocation>
<name>A0A375HWE3_9BURK</name>
<evidence type="ECO:0000313" key="14">
    <source>
        <dbReference type="Proteomes" id="UP000254259"/>
    </source>
</evidence>
<evidence type="ECO:0000313" key="11">
    <source>
        <dbReference type="EMBL" id="SPD69536.1"/>
    </source>
</evidence>
<proteinExistence type="inferred from homology"/>
<dbReference type="InterPro" id="IPR027417">
    <property type="entry name" value="P-loop_NTPase"/>
</dbReference>
<keyword evidence="2" id="KW-0547">Nucleotide-binding</keyword>
<geneLocation type="plasmid" evidence="16">
    <name>cbm2586_p</name>
</geneLocation>
<dbReference type="EMBL" id="OFSP01000051">
    <property type="protein sequence ID" value="SOY75548.1"/>
    <property type="molecule type" value="Genomic_DNA"/>
</dbReference>
<accession>A0A375HWE3</accession>
<evidence type="ECO:0000313" key="9">
    <source>
        <dbReference type="EMBL" id="SPD49208.1"/>
    </source>
</evidence>
<dbReference type="EMBL" id="LT984815">
    <property type="protein sequence ID" value="SPD69536.1"/>
    <property type="molecule type" value="Genomic_DNA"/>
</dbReference>
<dbReference type="EMBL" id="LT984815">
    <property type="protein sequence ID" value="SPD69101.1"/>
    <property type="molecule type" value="Genomic_DNA"/>
</dbReference>
<dbReference type="Proteomes" id="UP000256297">
    <property type="component" value="Plasmid CBM2589_p"/>
</dbReference>
<dbReference type="RefSeq" id="WP_012354406.1">
    <property type="nucleotide sequence ID" value="NZ_CBCRZP010000113.1"/>
</dbReference>
<evidence type="ECO:0000313" key="12">
    <source>
        <dbReference type="EMBL" id="SPD69607.1"/>
    </source>
</evidence>
<comment type="similarity">
    <text evidence="1">Belongs to the IS21/IS1162 putative ATP-binding protein family.</text>
</comment>
<dbReference type="EMBL" id="OFSN01000039">
    <property type="protein sequence ID" value="SOY77770.1"/>
    <property type="molecule type" value="Genomic_DNA"/>
</dbReference>
<dbReference type="PANTHER" id="PTHR30050:SF4">
    <property type="entry name" value="ATP-BINDING PROTEIN RV3427C IN INSERTION SEQUENCE-RELATED"/>
    <property type="match status" value="1"/>
</dbReference>
<dbReference type="GO" id="GO:0005524">
    <property type="term" value="F:ATP binding"/>
    <property type="evidence" value="ECO:0007669"/>
    <property type="project" value="UniProtKB-KW"/>
</dbReference>
<dbReference type="EMBL" id="LT984815">
    <property type="protein sequence ID" value="SPD69607.1"/>
    <property type="molecule type" value="Genomic_DNA"/>
</dbReference>
<geneLocation type="plasmid" evidence="10">
    <name>CBM2636p</name>
</geneLocation>
<dbReference type="InterPro" id="IPR028350">
    <property type="entry name" value="DNAC/IstB-like"/>
</dbReference>
<dbReference type="SMART" id="SM00382">
    <property type="entry name" value="AAA"/>
    <property type="match status" value="1"/>
</dbReference>
<evidence type="ECO:0000313" key="15">
    <source>
        <dbReference type="Proteomes" id="UP000256952"/>
    </source>
</evidence>
<dbReference type="Proteomes" id="UP000256952">
    <property type="component" value="Plasmid CBM2613_p"/>
</dbReference>
<feature type="domain" description="AAA+ ATPase" evidence="5">
    <location>
        <begin position="105"/>
        <end position="237"/>
    </location>
</feature>
<dbReference type="InterPro" id="IPR047661">
    <property type="entry name" value="IstB"/>
</dbReference>
<geneLocation type="plasmid" evidence="15">
    <name>cbm2613_p</name>
</geneLocation>
<dbReference type="PIRSF" id="PIRSF003073">
    <property type="entry name" value="DNAC_TnpB_IstB"/>
    <property type="match status" value="1"/>
</dbReference>
<reference evidence="14 16" key="2">
    <citation type="submission" date="2018-01" db="EMBL/GenBank/DDBJ databases">
        <authorList>
            <person name="Clerissi C."/>
        </authorList>
    </citation>
    <scope>NUCLEOTIDE SEQUENCE</scope>
    <source>
        <strain evidence="7">Cupriavidus taiwanensis LMG 19430</strain>
        <strain evidence="6">Cupriavidus taiwanensis STM 3521</strain>
        <strain evidence="8">Cupriavidus taiwanensis STM 8556</strain>
        <strain evidence="10">Cupriavidus taiwanensis SWF 66322</strain>
        <plasmid evidence="16">cbm2586_p</plasmid>
        <plasmid evidence="8">CBM2613_p</plasmid>
        <plasmid evidence="14">cbm2636p</plasmid>
        <plasmid evidence="10">CBM2636p</plasmid>
    </source>
</reference>
<dbReference type="Proteomes" id="UP000257016">
    <property type="component" value="Unassembled WGS sequence"/>
</dbReference>